<evidence type="ECO:0000256" key="1">
    <source>
        <dbReference type="SAM" id="Phobius"/>
    </source>
</evidence>
<evidence type="ECO:0000313" key="2">
    <source>
        <dbReference type="EMBL" id="PPK61856.1"/>
    </source>
</evidence>
<protein>
    <recommendedName>
        <fullName evidence="4">MFS transporter</fullName>
    </recommendedName>
</protein>
<gene>
    <name evidence="2" type="ORF">CLV40_1384</name>
</gene>
<keyword evidence="1" id="KW-1133">Transmembrane helix</keyword>
<accession>A0A2S6GCH5</accession>
<dbReference type="EMBL" id="PTIX01000038">
    <property type="protein sequence ID" value="PPK61856.1"/>
    <property type="molecule type" value="Genomic_DNA"/>
</dbReference>
<feature type="transmembrane region" description="Helical" evidence="1">
    <location>
        <begin position="97"/>
        <end position="116"/>
    </location>
</feature>
<feature type="transmembrane region" description="Helical" evidence="1">
    <location>
        <begin position="12"/>
        <end position="43"/>
    </location>
</feature>
<sequence>MRKVWRPQDRRGALSGFAVAFGLLSVLPGTTTTILALFGFWAFFSQLYHAPQQARLVALLPEYRVILLALNASSLHTGISLGSFLGSALLSSFDPKALSAFGLVPAAVAGVAHLVSARRINSSHPL</sequence>
<name>A0A2S6GCH5_9PSEU</name>
<dbReference type="AlphaFoldDB" id="A0A2S6GCH5"/>
<keyword evidence="1" id="KW-0812">Transmembrane</keyword>
<organism evidence="2 3">
    <name type="scientific">Actinokineospora auranticolor</name>
    <dbReference type="NCBI Taxonomy" id="155976"/>
    <lineage>
        <taxon>Bacteria</taxon>
        <taxon>Bacillati</taxon>
        <taxon>Actinomycetota</taxon>
        <taxon>Actinomycetes</taxon>
        <taxon>Pseudonocardiales</taxon>
        <taxon>Pseudonocardiaceae</taxon>
        <taxon>Actinokineospora</taxon>
    </lineage>
</organism>
<feature type="transmembrane region" description="Helical" evidence="1">
    <location>
        <begin position="63"/>
        <end position="85"/>
    </location>
</feature>
<dbReference type="Proteomes" id="UP000239203">
    <property type="component" value="Unassembled WGS sequence"/>
</dbReference>
<comment type="caution">
    <text evidence="2">The sequence shown here is derived from an EMBL/GenBank/DDBJ whole genome shotgun (WGS) entry which is preliminary data.</text>
</comment>
<keyword evidence="3" id="KW-1185">Reference proteome</keyword>
<dbReference type="SUPFAM" id="SSF103473">
    <property type="entry name" value="MFS general substrate transporter"/>
    <property type="match status" value="1"/>
</dbReference>
<keyword evidence="1" id="KW-0472">Membrane</keyword>
<evidence type="ECO:0000313" key="3">
    <source>
        <dbReference type="Proteomes" id="UP000239203"/>
    </source>
</evidence>
<dbReference type="InterPro" id="IPR036259">
    <property type="entry name" value="MFS_trans_sf"/>
</dbReference>
<reference evidence="2 3" key="1">
    <citation type="submission" date="2018-02" db="EMBL/GenBank/DDBJ databases">
        <title>Genomic Encyclopedia of Archaeal and Bacterial Type Strains, Phase II (KMG-II): from individual species to whole genera.</title>
        <authorList>
            <person name="Goeker M."/>
        </authorList>
    </citation>
    <scope>NUCLEOTIDE SEQUENCE [LARGE SCALE GENOMIC DNA]</scope>
    <source>
        <strain evidence="2 3">YU 961-1</strain>
    </source>
</reference>
<proteinExistence type="predicted"/>
<evidence type="ECO:0008006" key="4">
    <source>
        <dbReference type="Google" id="ProtNLM"/>
    </source>
</evidence>